<sequence length="87" mass="10407">MLFQLIYCLNQFIELFGIGLPLYTEIIRNLRVSLQCMRMVILREGAHFYRLFGSVEAENLIDHQRVRYTMRQMMKSAELMRHGMAYS</sequence>
<reference evidence="1" key="1">
    <citation type="submission" date="2019-08" db="EMBL/GenBank/DDBJ databases">
        <authorList>
            <person name="Kucharzyk K."/>
            <person name="Murdoch R.W."/>
            <person name="Higgins S."/>
            <person name="Loffler F."/>
        </authorList>
    </citation>
    <scope>NUCLEOTIDE SEQUENCE</scope>
</reference>
<dbReference type="AlphaFoldDB" id="A0A645FVD3"/>
<dbReference type="EMBL" id="VSSQ01065713">
    <property type="protein sequence ID" value="MPN18397.1"/>
    <property type="molecule type" value="Genomic_DNA"/>
</dbReference>
<gene>
    <name evidence="1" type="ORF">SDC9_165757</name>
</gene>
<proteinExistence type="predicted"/>
<accession>A0A645FVD3</accession>
<name>A0A645FVD3_9ZZZZ</name>
<evidence type="ECO:0000313" key="1">
    <source>
        <dbReference type="EMBL" id="MPN18397.1"/>
    </source>
</evidence>
<protein>
    <submittedName>
        <fullName evidence="1">Uncharacterized protein</fullName>
    </submittedName>
</protein>
<organism evidence="1">
    <name type="scientific">bioreactor metagenome</name>
    <dbReference type="NCBI Taxonomy" id="1076179"/>
    <lineage>
        <taxon>unclassified sequences</taxon>
        <taxon>metagenomes</taxon>
        <taxon>ecological metagenomes</taxon>
    </lineage>
</organism>
<comment type="caution">
    <text evidence="1">The sequence shown here is derived from an EMBL/GenBank/DDBJ whole genome shotgun (WGS) entry which is preliminary data.</text>
</comment>